<sequence length="453" mass="51064">MKKRYKKIFLALPVVSLPTFLTISCVNNESKDNQFFNKNIDFSKSIGKKNSIIENNVVNEPEKQTTPKSTSTNNDSSNKPNKDKISESSSNSDANPKTNTNNDSNKKENELSNEGKNNGAPEKEDQLLDGKNNKEKENNSNSDANPKTNTNNDSSKKENELGNEDKNNDTPEKENQLLDSENNKEKENNDLKVQNISIIYDDTGELYSVILNTNKSNWKTKEALKYSLSYTLYNDVKASGKRNKAIGSTDDDKPSSLIFFEENIENYKNISIDSLTYNGFEVDLSNLVKEFPFPKKQNVENDAEPAGEDNNEATPQDNPNKETEASGTEIDNSHFDSNAPFNIVSLEFIKDIDIPDEVELVVQLDKDIEDSIAKTVSIELTKYINETEMSEEKLRFNVIPVKRLNKNTLNLDIYDLEPSTKYKVTKLLTGSNSINLPNSNTEFMTHPVTTTNE</sequence>
<dbReference type="RefSeq" id="WP_060913320.1">
    <property type="nucleotide sequence ID" value="NZ_LR215010.1"/>
</dbReference>
<proteinExistence type="predicted"/>
<evidence type="ECO:0000256" key="1">
    <source>
        <dbReference type="SAM" id="MobiDB-lite"/>
    </source>
</evidence>
<feature type="compositionally biased region" description="Polar residues" evidence="1">
    <location>
        <begin position="143"/>
        <end position="153"/>
    </location>
</feature>
<feature type="compositionally biased region" description="Basic and acidic residues" evidence="1">
    <location>
        <begin position="154"/>
        <end position="189"/>
    </location>
</feature>
<feature type="signal peptide" evidence="2">
    <location>
        <begin position="1"/>
        <end position="21"/>
    </location>
</feature>
<accession>A0A449AQT6</accession>
<evidence type="ECO:0000313" key="4">
    <source>
        <dbReference type="Proteomes" id="UP000290495"/>
    </source>
</evidence>
<keyword evidence="2" id="KW-0732">Signal</keyword>
<feature type="region of interest" description="Disordered" evidence="1">
    <location>
        <begin position="53"/>
        <end position="189"/>
    </location>
</feature>
<feature type="compositionally biased region" description="Basic and acidic residues" evidence="1">
    <location>
        <begin position="121"/>
        <end position="138"/>
    </location>
</feature>
<gene>
    <name evidence="3" type="ORF">NCTC10146_00398</name>
</gene>
<reference evidence="3 4" key="1">
    <citation type="submission" date="2019-01" db="EMBL/GenBank/DDBJ databases">
        <authorList>
            <consortium name="Pathogen Informatics"/>
        </authorList>
    </citation>
    <scope>NUCLEOTIDE SEQUENCE [LARGE SCALE GENOMIC DNA]</scope>
    <source>
        <strain evidence="3 4">NCTC10146</strain>
    </source>
</reference>
<evidence type="ECO:0008006" key="5">
    <source>
        <dbReference type="Google" id="ProtNLM"/>
    </source>
</evidence>
<feature type="region of interest" description="Disordered" evidence="1">
    <location>
        <begin position="298"/>
        <end position="332"/>
    </location>
</feature>
<name>A0A449AQT6_9BACT</name>
<feature type="compositionally biased region" description="Low complexity" evidence="1">
    <location>
        <begin position="66"/>
        <end position="79"/>
    </location>
</feature>
<dbReference type="Proteomes" id="UP000290495">
    <property type="component" value="Chromosome"/>
</dbReference>
<evidence type="ECO:0000313" key="3">
    <source>
        <dbReference type="EMBL" id="VEU68935.1"/>
    </source>
</evidence>
<feature type="compositionally biased region" description="Acidic residues" evidence="1">
    <location>
        <begin position="301"/>
        <end position="311"/>
    </location>
</feature>
<feature type="chain" id="PRO_5019467076" description="Lipoprotein" evidence="2">
    <location>
        <begin position="22"/>
        <end position="453"/>
    </location>
</feature>
<feature type="compositionally biased region" description="Polar residues" evidence="1">
    <location>
        <begin position="87"/>
        <end position="103"/>
    </location>
</feature>
<dbReference type="EMBL" id="LR215010">
    <property type="protein sequence ID" value="VEU68935.1"/>
    <property type="molecule type" value="Genomic_DNA"/>
</dbReference>
<evidence type="ECO:0000256" key="2">
    <source>
        <dbReference type="SAM" id="SignalP"/>
    </source>
</evidence>
<protein>
    <recommendedName>
        <fullName evidence="5">Lipoprotein</fullName>
    </recommendedName>
</protein>
<dbReference type="AlphaFoldDB" id="A0A449AQT6"/>
<dbReference type="PROSITE" id="PS51257">
    <property type="entry name" value="PROKAR_LIPOPROTEIN"/>
    <property type="match status" value="1"/>
</dbReference>
<organism evidence="3 4">
    <name type="scientific">Mycoplasmopsis canis</name>
    <dbReference type="NCBI Taxonomy" id="29555"/>
    <lineage>
        <taxon>Bacteria</taxon>
        <taxon>Bacillati</taxon>
        <taxon>Mycoplasmatota</taxon>
        <taxon>Mycoplasmoidales</taxon>
        <taxon>Metamycoplasmataceae</taxon>
        <taxon>Mycoplasmopsis</taxon>
    </lineage>
</organism>